<geneLocation type="plasmid" evidence="3">
    <name>pyee2</name>
</geneLocation>
<evidence type="ECO:0000313" key="3">
    <source>
        <dbReference type="Proteomes" id="UP000272010"/>
    </source>
</evidence>
<protein>
    <submittedName>
        <fullName evidence="2">Ni/Fe hydrogenase</fullName>
    </submittedName>
</protein>
<proteinExistence type="predicted"/>
<keyword evidence="1" id="KW-0472">Membrane</keyword>
<feature type="transmembrane region" description="Helical" evidence="1">
    <location>
        <begin position="38"/>
        <end position="59"/>
    </location>
</feature>
<organism evidence="2 3">
    <name type="scientific">Paracoccus yeei</name>
    <dbReference type="NCBI Taxonomy" id="147645"/>
    <lineage>
        <taxon>Bacteria</taxon>
        <taxon>Pseudomonadati</taxon>
        <taxon>Pseudomonadota</taxon>
        <taxon>Alphaproteobacteria</taxon>
        <taxon>Rhodobacterales</taxon>
        <taxon>Paracoccaceae</taxon>
        <taxon>Paracoccus</taxon>
    </lineage>
</organism>
<dbReference type="Proteomes" id="UP000272010">
    <property type="component" value="Plasmid pYEE2"/>
</dbReference>
<dbReference type="Pfam" id="PF04955">
    <property type="entry name" value="HupE_UreJ"/>
    <property type="match status" value="1"/>
</dbReference>
<feature type="transmembrane region" description="Helical" evidence="1">
    <location>
        <begin position="66"/>
        <end position="83"/>
    </location>
</feature>
<evidence type="ECO:0000256" key="1">
    <source>
        <dbReference type="SAM" id="Phobius"/>
    </source>
</evidence>
<gene>
    <name evidence="2" type="ORF">PY32053_04177</name>
</gene>
<name>A0A386USN2_9RHOB</name>
<feature type="transmembrane region" description="Helical" evidence="1">
    <location>
        <begin position="95"/>
        <end position="116"/>
    </location>
</feature>
<accession>A0A386USN2</accession>
<evidence type="ECO:0000313" key="2">
    <source>
        <dbReference type="EMBL" id="AYF03713.1"/>
    </source>
</evidence>
<sequence>MVAVGLWTATLGAGAAPVLLAAFPLAMVAGGVAGRFGLALPMVEAGIAASSVVIGVALLLADRPPVWLAGLVVAGFAAFHGHAHGVEMPASGNLALYATGFVLSTLLLHGTGLALAMLAHRPAVCRVIGAGIAFGGTEALLFL</sequence>
<keyword evidence="2" id="KW-0614">Plasmid</keyword>
<dbReference type="InterPro" id="IPR007038">
    <property type="entry name" value="HupE_UreJ"/>
</dbReference>
<keyword evidence="1" id="KW-1133">Transmembrane helix</keyword>
<keyword evidence="1" id="KW-0812">Transmembrane</keyword>
<dbReference type="EMBL" id="CP031080">
    <property type="protein sequence ID" value="AYF03713.1"/>
    <property type="molecule type" value="Genomic_DNA"/>
</dbReference>
<feature type="transmembrane region" description="Helical" evidence="1">
    <location>
        <begin position="123"/>
        <end position="142"/>
    </location>
</feature>
<reference evidence="3" key="1">
    <citation type="submission" date="2018-07" db="EMBL/GenBank/DDBJ databases">
        <title>Genome Structure of the Opportunistic Pathogen Paracoccus yeei (Alphaproteobacteria) and Identification of Putative Virulence Factors.</title>
        <authorList>
            <person name="Lasek R."/>
            <person name="Szuplewska M."/>
            <person name="Mitura M."/>
            <person name="Decewicz P."/>
            <person name="Chmielowska C."/>
            <person name="Pawlot A."/>
            <person name="Sentkowska D."/>
            <person name="Czarnecki J."/>
            <person name="Bartosik D."/>
        </authorList>
    </citation>
    <scope>NUCLEOTIDE SEQUENCE [LARGE SCALE GENOMIC DNA]</scope>
    <source>
        <strain evidence="3">CCUG 32053</strain>
        <plasmid evidence="3">pyee2</plasmid>
    </source>
</reference>
<dbReference type="AlphaFoldDB" id="A0A386USN2"/>
<dbReference type="RefSeq" id="WP_120444628.1">
    <property type="nucleotide sequence ID" value="NZ_CP031080.1"/>
</dbReference>